<dbReference type="EMBL" id="GBXM01017396">
    <property type="protein sequence ID" value="JAH91181.1"/>
    <property type="molecule type" value="Transcribed_RNA"/>
</dbReference>
<feature type="compositionally biased region" description="Basic residues" evidence="1">
    <location>
        <begin position="27"/>
        <end position="46"/>
    </location>
</feature>
<organism evidence="2">
    <name type="scientific">Anguilla anguilla</name>
    <name type="common">European freshwater eel</name>
    <name type="synonym">Muraena anguilla</name>
    <dbReference type="NCBI Taxonomy" id="7936"/>
    <lineage>
        <taxon>Eukaryota</taxon>
        <taxon>Metazoa</taxon>
        <taxon>Chordata</taxon>
        <taxon>Craniata</taxon>
        <taxon>Vertebrata</taxon>
        <taxon>Euteleostomi</taxon>
        <taxon>Actinopterygii</taxon>
        <taxon>Neopterygii</taxon>
        <taxon>Teleostei</taxon>
        <taxon>Anguilliformes</taxon>
        <taxon>Anguillidae</taxon>
        <taxon>Anguilla</taxon>
    </lineage>
</organism>
<feature type="compositionally biased region" description="Polar residues" evidence="1">
    <location>
        <begin position="51"/>
        <end position="84"/>
    </location>
</feature>
<sequence>MKKNGGWDPGAEWEKTRNSKKLIQTRLYKKKQNKQRTTRGIKRKLKKIQENRTTPVQKTNGRNAQKHTGGNKVRNTNRSKTQAGTYGLKHKSETNTGRQIHVSQTNTRNQHPSQGTKNLNRQGVTRHR</sequence>
<feature type="region of interest" description="Disordered" evidence="1">
    <location>
        <begin position="1"/>
        <end position="128"/>
    </location>
</feature>
<name>A0A0E9WLJ0_ANGAN</name>
<reference evidence="2" key="1">
    <citation type="submission" date="2014-11" db="EMBL/GenBank/DDBJ databases">
        <authorList>
            <person name="Amaro Gonzalez C."/>
        </authorList>
    </citation>
    <scope>NUCLEOTIDE SEQUENCE</scope>
</reference>
<proteinExistence type="predicted"/>
<evidence type="ECO:0000313" key="2">
    <source>
        <dbReference type="EMBL" id="JAH91181.1"/>
    </source>
</evidence>
<evidence type="ECO:0000256" key="1">
    <source>
        <dbReference type="SAM" id="MobiDB-lite"/>
    </source>
</evidence>
<reference evidence="2" key="2">
    <citation type="journal article" date="2015" name="Fish Shellfish Immunol.">
        <title>Early steps in the European eel (Anguilla anguilla)-Vibrio vulnificus interaction in the gills: Role of the RtxA13 toxin.</title>
        <authorList>
            <person name="Callol A."/>
            <person name="Pajuelo D."/>
            <person name="Ebbesson L."/>
            <person name="Teles M."/>
            <person name="MacKenzie S."/>
            <person name="Amaro C."/>
        </authorList>
    </citation>
    <scope>NUCLEOTIDE SEQUENCE</scope>
</reference>
<accession>A0A0E9WLJ0</accession>
<protein>
    <submittedName>
        <fullName evidence="2">Uncharacterized protein</fullName>
    </submittedName>
</protein>
<feature type="compositionally biased region" description="Polar residues" evidence="1">
    <location>
        <begin position="94"/>
        <end position="128"/>
    </location>
</feature>
<dbReference type="AlphaFoldDB" id="A0A0E9WLJ0"/>